<organism evidence="2 3">
    <name type="scientific">Acidihalobacter prosperus</name>
    <dbReference type="NCBI Taxonomy" id="160660"/>
    <lineage>
        <taxon>Bacteria</taxon>
        <taxon>Pseudomonadati</taxon>
        <taxon>Pseudomonadota</taxon>
        <taxon>Gammaproteobacteria</taxon>
        <taxon>Chromatiales</taxon>
        <taxon>Ectothiorhodospiraceae</taxon>
        <taxon>Acidihalobacter</taxon>
    </lineage>
</organism>
<proteinExistence type="predicted"/>
<feature type="signal peptide" evidence="1">
    <location>
        <begin position="1"/>
        <end position="23"/>
    </location>
</feature>
<comment type="caution">
    <text evidence="2">The sequence shown here is derived from an EMBL/GenBank/DDBJ whole genome shotgun (WGS) entry which is preliminary data.</text>
</comment>
<dbReference type="RefSeq" id="WP_145930849.1">
    <property type="nucleotide sequence ID" value="NZ_JQSG02000006.1"/>
</dbReference>
<name>A0A1A6C0L7_9GAMM</name>
<evidence type="ECO:0000256" key="1">
    <source>
        <dbReference type="SAM" id="SignalP"/>
    </source>
</evidence>
<dbReference type="AlphaFoldDB" id="A0A1A6C0L7"/>
<reference evidence="2 3" key="1">
    <citation type="journal article" date="2014" name="Genome Announc.">
        <title>Draft Genome Sequence of the Iron-Oxidizing, Acidophilic, and Halotolerant 'Thiobacillus prosperus' Type Strain DSM 5130.</title>
        <authorList>
            <person name="Ossandon F.J."/>
            <person name="Cardenas J.P."/>
            <person name="Corbett M."/>
            <person name="Quatrini R."/>
            <person name="Holmes D.S."/>
            <person name="Watkin E."/>
        </authorList>
    </citation>
    <scope>NUCLEOTIDE SEQUENCE [LARGE SCALE GENOMIC DNA]</scope>
    <source>
        <strain evidence="2 3">DSM 5130</strain>
    </source>
</reference>
<keyword evidence="1" id="KW-0732">Signal</keyword>
<dbReference type="EMBL" id="JQSG02000006">
    <property type="protein sequence ID" value="OBS08106.1"/>
    <property type="molecule type" value="Genomic_DNA"/>
</dbReference>
<dbReference type="Proteomes" id="UP000029273">
    <property type="component" value="Unassembled WGS sequence"/>
</dbReference>
<sequence length="347" mass="36815">MQRNAIPLVLCAVLFAAPLCARAAVGSKPPEEGSVASVYQQQNALFVPGQFTLEPGFTYAYSDSNALTLNGFLALGAIFLGNINVSKVTSNIETFSLQATYSPTDRLQLGVAVPYLMRQSTYESVGVQGSTTQASEQTVRNGGQIGDIAMLLNYELIGQGHAYPAIIWNNQLKSPTGRSPYGIQLQTQPQNNNLSFPSSLATGSGVWSYTTGLSFIQTTSPAILFGSLSYTYNFERHVPNINSQPPSAGGDVLAGNLIGIGFGTAFAVNDKMSLTFAYNDAISQETRLRPDGGAWQNVVGSNANAAALALGVSYALNSHTTFVTNVMVGLTKDAPNLQVSLKVPYAF</sequence>
<protein>
    <recommendedName>
        <fullName evidence="4">Transporter</fullName>
    </recommendedName>
</protein>
<evidence type="ECO:0000313" key="2">
    <source>
        <dbReference type="EMBL" id="OBS08106.1"/>
    </source>
</evidence>
<feature type="chain" id="PRO_5008509278" description="Transporter" evidence="1">
    <location>
        <begin position="24"/>
        <end position="347"/>
    </location>
</feature>
<evidence type="ECO:0008006" key="4">
    <source>
        <dbReference type="Google" id="ProtNLM"/>
    </source>
</evidence>
<keyword evidence="3" id="KW-1185">Reference proteome</keyword>
<evidence type="ECO:0000313" key="3">
    <source>
        <dbReference type="Proteomes" id="UP000029273"/>
    </source>
</evidence>
<gene>
    <name evidence="2" type="ORF">Thpro_022356</name>
</gene>
<dbReference type="OrthoDB" id="5297564at2"/>
<accession>A0A1A6C0L7</accession>